<reference evidence="2 3" key="1">
    <citation type="submission" date="2019-01" db="EMBL/GenBank/DDBJ databases">
        <title>Sequencing of cultivated peanut Arachis hypogaea provides insights into genome evolution and oil improvement.</title>
        <authorList>
            <person name="Chen X."/>
        </authorList>
    </citation>
    <scope>NUCLEOTIDE SEQUENCE [LARGE SCALE GENOMIC DNA]</scope>
    <source>
        <strain evidence="3">cv. Fuhuasheng</strain>
        <tissue evidence="2">Leaves</tissue>
    </source>
</reference>
<dbReference type="AlphaFoldDB" id="A0A444Z7R5"/>
<gene>
    <name evidence="2" type="ORF">Ahy_B05g078694</name>
</gene>
<proteinExistence type="predicted"/>
<evidence type="ECO:0000313" key="2">
    <source>
        <dbReference type="EMBL" id="RYR10222.1"/>
    </source>
</evidence>
<protein>
    <recommendedName>
        <fullName evidence="1">Aminotransferase-like plant mobile domain-containing protein</fullName>
    </recommendedName>
</protein>
<feature type="domain" description="Aminotransferase-like plant mobile" evidence="1">
    <location>
        <begin position="1"/>
        <end position="119"/>
    </location>
</feature>
<dbReference type="Pfam" id="PF10536">
    <property type="entry name" value="PMD"/>
    <property type="match status" value="1"/>
</dbReference>
<organism evidence="2 3">
    <name type="scientific">Arachis hypogaea</name>
    <name type="common">Peanut</name>
    <dbReference type="NCBI Taxonomy" id="3818"/>
    <lineage>
        <taxon>Eukaryota</taxon>
        <taxon>Viridiplantae</taxon>
        <taxon>Streptophyta</taxon>
        <taxon>Embryophyta</taxon>
        <taxon>Tracheophyta</taxon>
        <taxon>Spermatophyta</taxon>
        <taxon>Magnoliopsida</taxon>
        <taxon>eudicotyledons</taxon>
        <taxon>Gunneridae</taxon>
        <taxon>Pentapetalae</taxon>
        <taxon>rosids</taxon>
        <taxon>fabids</taxon>
        <taxon>Fabales</taxon>
        <taxon>Fabaceae</taxon>
        <taxon>Papilionoideae</taxon>
        <taxon>50 kb inversion clade</taxon>
        <taxon>dalbergioids sensu lato</taxon>
        <taxon>Dalbergieae</taxon>
        <taxon>Pterocarpus clade</taxon>
        <taxon>Arachis</taxon>
    </lineage>
</organism>
<evidence type="ECO:0000313" key="3">
    <source>
        <dbReference type="Proteomes" id="UP000289738"/>
    </source>
</evidence>
<dbReference type="PANTHER" id="PTHR46033:SF8">
    <property type="entry name" value="PROTEIN MAINTENANCE OF MERISTEMS-LIKE"/>
    <property type="match status" value="1"/>
</dbReference>
<dbReference type="Proteomes" id="UP000289738">
    <property type="component" value="Chromosome B05"/>
</dbReference>
<comment type="caution">
    <text evidence="2">The sequence shown here is derived from an EMBL/GenBank/DDBJ whole genome shotgun (WGS) entry which is preliminary data.</text>
</comment>
<dbReference type="InterPro" id="IPR019557">
    <property type="entry name" value="AminoTfrase-like_pln_mobile"/>
</dbReference>
<dbReference type="GO" id="GO:0010073">
    <property type="term" value="P:meristem maintenance"/>
    <property type="evidence" value="ECO:0007669"/>
    <property type="project" value="InterPro"/>
</dbReference>
<dbReference type="EMBL" id="SDMP01000015">
    <property type="protein sequence ID" value="RYR10222.1"/>
    <property type="molecule type" value="Genomic_DNA"/>
</dbReference>
<evidence type="ECO:0000259" key="1">
    <source>
        <dbReference type="Pfam" id="PF10536"/>
    </source>
</evidence>
<name>A0A444Z7R5_ARAHY</name>
<keyword evidence="3" id="KW-1185">Reference proteome</keyword>
<dbReference type="InterPro" id="IPR044824">
    <property type="entry name" value="MAIN-like"/>
</dbReference>
<dbReference type="PANTHER" id="PTHR46033">
    <property type="entry name" value="PROTEIN MAIN-LIKE 2"/>
    <property type="match status" value="1"/>
</dbReference>
<accession>A0A444Z7R5</accession>
<sequence>MLGSTLFADKSTVYAHAKYLSLLRNFERIHTYSWGSACLAHLYRALYRASRYDTKEMDGPFNLLFAWAWERILCIAPVARHTLPSAEIPVAMRWSHSERTTAWLSKTVARFRHDIDYMEEVNIYGSCDS</sequence>